<keyword evidence="2" id="KW-1185">Reference proteome</keyword>
<proteinExistence type="predicted"/>
<name>A0A8K0DDV7_IGNLU</name>
<dbReference type="PANTHER" id="PTHR23227">
    <property type="entry name" value="BUCENTAUR RELATED"/>
    <property type="match status" value="1"/>
</dbReference>
<dbReference type="PANTHER" id="PTHR23227:SF67">
    <property type="entry name" value="CRANIOFACIAL DEVELOPMENT PROTEIN 2-LIKE"/>
    <property type="match status" value="1"/>
</dbReference>
<dbReference type="InterPro" id="IPR036691">
    <property type="entry name" value="Endo/exonu/phosph_ase_sf"/>
</dbReference>
<dbReference type="InterPro" id="IPR027124">
    <property type="entry name" value="Swc5/CFDP1/2"/>
</dbReference>
<evidence type="ECO:0008006" key="3">
    <source>
        <dbReference type="Google" id="ProtNLM"/>
    </source>
</evidence>
<dbReference type="EMBL" id="VTPC01000887">
    <property type="protein sequence ID" value="KAF2903969.1"/>
    <property type="molecule type" value="Genomic_DNA"/>
</dbReference>
<organism evidence="1 2">
    <name type="scientific">Ignelater luminosus</name>
    <name type="common">Cucubano</name>
    <name type="synonym">Pyrophorus luminosus</name>
    <dbReference type="NCBI Taxonomy" id="2038154"/>
    <lineage>
        <taxon>Eukaryota</taxon>
        <taxon>Metazoa</taxon>
        <taxon>Ecdysozoa</taxon>
        <taxon>Arthropoda</taxon>
        <taxon>Hexapoda</taxon>
        <taxon>Insecta</taxon>
        <taxon>Pterygota</taxon>
        <taxon>Neoptera</taxon>
        <taxon>Endopterygota</taxon>
        <taxon>Coleoptera</taxon>
        <taxon>Polyphaga</taxon>
        <taxon>Elateriformia</taxon>
        <taxon>Elateroidea</taxon>
        <taxon>Elateridae</taxon>
        <taxon>Agrypninae</taxon>
        <taxon>Pyrophorini</taxon>
        <taxon>Ignelater</taxon>
    </lineage>
</organism>
<dbReference type="SUPFAM" id="SSF56219">
    <property type="entry name" value="DNase I-like"/>
    <property type="match status" value="1"/>
</dbReference>
<gene>
    <name evidence="1" type="ORF">ILUMI_02204</name>
</gene>
<evidence type="ECO:0000313" key="1">
    <source>
        <dbReference type="EMBL" id="KAF2903969.1"/>
    </source>
</evidence>
<evidence type="ECO:0000313" key="2">
    <source>
        <dbReference type="Proteomes" id="UP000801492"/>
    </source>
</evidence>
<dbReference type="AlphaFoldDB" id="A0A8K0DDV7"/>
<accession>A0A8K0DDV7</accession>
<dbReference type="Proteomes" id="UP000801492">
    <property type="component" value="Unassembled WGS sequence"/>
</dbReference>
<protein>
    <recommendedName>
        <fullName evidence="3">Craniofacial development protein 2</fullName>
    </recommendedName>
</protein>
<comment type="caution">
    <text evidence="1">The sequence shown here is derived from an EMBL/GenBank/DDBJ whole genome shotgun (WGS) entry which is preliminary data.</text>
</comment>
<dbReference type="OrthoDB" id="6772382at2759"/>
<dbReference type="Gene3D" id="3.60.10.10">
    <property type="entry name" value="Endonuclease/exonuclease/phosphatase"/>
    <property type="match status" value="1"/>
</dbReference>
<reference evidence="1" key="1">
    <citation type="submission" date="2019-08" db="EMBL/GenBank/DDBJ databases">
        <title>The genome of the North American firefly Photinus pyralis.</title>
        <authorList>
            <consortium name="Photinus pyralis genome working group"/>
            <person name="Fallon T.R."/>
            <person name="Sander Lower S.E."/>
            <person name="Weng J.-K."/>
        </authorList>
    </citation>
    <scope>NUCLEOTIDE SEQUENCE</scope>
    <source>
        <strain evidence="1">TRF0915ILg1</strain>
        <tissue evidence="1">Whole body</tissue>
    </source>
</reference>
<sequence length="272" mass="31353">MGDFNAKLGKGKVEDIVGNYGLGKRNKREDRLLQFCQEQDMMVANTLFKPHKRRFYTWKSPANKNNNIARNQIDYVLINKRYRNFIRSAKTYPEANSATDHNSIVVKFAVRLKRVQKQQKQLHISSVHLKDPAIRQQLTQKINEDVNKTRENSLDHNEIIQDDANRGNSPNITKEGVIHAVKLAKLKKAPGPNKIIAEVLKLISDEQIHVLVDLYNRIYNRGVIPEECSSVELFRAAASKVRIARMIANFLEETVLKEEDKKNYRSVMNLSC</sequence>